<accession>A0A0H5C275</accession>
<comment type="function">
    <text evidence="6">Clathrin is the major protein of the polyhedral coat of coated pits and vesicles.</text>
</comment>
<gene>
    <name evidence="8" type="primary">clc1</name>
    <name evidence="8" type="ORF">BN1211_2123</name>
</gene>
<comment type="subcellular location">
    <subcellularLocation>
        <location evidence="1 6">Cytoplasmic vesicle membrane</location>
        <topology evidence="1 6">Peripheral membrane protein</topology>
        <orientation evidence="1 6">Cytoplasmic side</orientation>
    </subcellularLocation>
    <subcellularLocation>
        <location evidence="6">Membrane</location>
        <location evidence="6">Coated pit</location>
        <topology evidence="6">Peripheral membrane protein</topology>
        <orientation evidence="6">Cytoplasmic side</orientation>
    </subcellularLocation>
    <text evidence="6">Cytoplasmic face of coated pits and vesicles.</text>
</comment>
<dbReference type="EMBL" id="CDQK01000002">
    <property type="protein sequence ID" value="CEP21908.1"/>
    <property type="molecule type" value="Genomic_DNA"/>
</dbReference>
<dbReference type="Pfam" id="PF01086">
    <property type="entry name" value="Clathrin_lg_ch"/>
    <property type="match status" value="1"/>
</dbReference>
<evidence type="ECO:0000256" key="4">
    <source>
        <dbReference type="ARBA" id="ARBA00023176"/>
    </source>
</evidence>
<dbReference type="AlphaFoldDB" id="A0A0H5C275"/>
<reference evidence="9" key="1">
    <citation type="journal article" date="2015" name="J. Biotechnol.">
        <title>The structure of the Cyberlindnera jadinii genome and its relation to Candida utilis analyzed by the occurrence of single nucleotide polymorphisms.</title>
        <authorList>
            <person name="Rupp O."/>
            <person name="Brinkrolf K."/>
            <person name="Buerth C."/>
            <person name="Kunigo M."/>
            <person name="Schneider J."/>
            <person name="Jaenicke S."/>
            <person name="Goesmann A."/>
            <person name="Puehler A."/>
            <person name="Jaeger K.-E."/>
            <person name="Ernst J.F."/>
        </authorList>
    </citation>
    <scope>NUCLEOTIDE SEQUENCE [LARGE SCALE GENOMIC DNA]</scope>
    <source>
        <strain evidence="9">ATCC 18201 / CBS 1600 / BCRC 20928 / JCM 3617 / NBRC 0987 / NRRL Y-1542</strain>
    </source>
</reference>
<feature type="region of interest" description="Disordered" evidence="7">
    <location>
        <begin position="32"/>
        <end position="106"/>
    </location>
</feature>
<keyword evidence="4 6" id="KW-0168">Coated pit</keyword>
<dbReference type="PANTHER" id="PTHR10639:SF7">
    <property type="entry name" value="CLATHRIN LIGHT CHAIN"/>
    <property type="match status" value="1"/>
</dbReference>
<evidence type="ECO:0000256" key="6">
    <source>
        <dbReference type="RuleBase" id="RU363137"/>
    </source>
</evidence>
<evidence type="ECO:0000313" key="9">
    <source>
        <dbReference type="Proteomes" id="UP000038830"/>
    </source>
</evidence>
<dbReference type="InterPro" id="IPR000996">
    <property type="entry name" value="Clathrin_L-chain"/>
</dbReference>
<protein>
    <recommendedName>
        <fullName evidence="6">Clathrin light chain</fullName>
    </recommendedName>
</protein>
<keyword evidence="3 6" id="KW-0472">Membrane</keyword>
<feature type="compositionally biased region" description="Basic and acidic residues" evidence="7">
    <location>
        <begin position="32"/>
        <end position="58"/>
    </location>
</feature>
<dbReference type="PANTHER" id="PTHR10639">
    <property type="entry name" value="CLATHRIN LIGHT CHAIN"/>
    <property type="match status" value="1"/>
</dbReference>
<evidence type="ECO:0000313" key="8">
    <source>
        <dbReference type="EMBL" id="CEP21908.1"/>
    </source>
</evidence>
<dbReference type="Proteomes" id="UP000038830">
    <property type="component" value="Unassembled WGS sequence"/>
</dbReference>
<comment type="similarity">
    <text evidence="2 6">Belongs to the clathrin light chain family.</text>
</comment>
<feature type="compositionally biased region" description="Acidic residues" evidence="7">
    <location>
        <begin position="75"/>
        <end position="86"/>
    </location>
</feature>
<evidence type="ECO:0000256" key="1">
    <source>
        <dbReference type="ARBA" id="ARBA00004180"/>
    </source>
</evidence>
<evidence type="ECO:0000256" key="2">
    <source>
        <dbReference type="ARBA" id="ARBA00005263"/>
    </source>
</evidence>
<dbReference type="GO" id="GO:0005198">
    <property type="term" value="F:structural molecule activity"/>
    <property type="evidence" value="ECO:0007669"/>
    <property type="project" value="InterPro"/>
</dbReference>
<dbReference type="GO" id="GO:0032050">
    <property type="term" value="F:clathrin heavy chain binding"/>
    <property type="evidence" value="ECO:0007669"/>
    <property type="project" value="TreeGrafter"/>
</dbReference>
<dbReference type="GO" id="GO:0072583">
    <property type="term" value="P:clathrin-dependent endocytosis"/>
    <property type="evidence" value="ECO:0007669"/>
    <property type="project" value="TreeGrafter"/>
</dbReference>
<sequence>MADKFPEIDVPTNGDENLDEDFLAREKEILGDDAEQFKTEQDEEFLRDQEQDEVKQFEEQFPEVSNDQFQKSEELEQQEQEEEEFGEAAFNPPKTESDAVKEWRQRYQLEIQERDEANDKKTKETREQASKELETFYEEYNNKKDDNIEKVRDAEKAFLEKRDAFYTKGNVWSRALDLVKDSKTNPRFKELLEAKSKATST</sequence>
<dbReference type="GO" id="GO:0006886">
    <property type="term" value="P:intracellular protein transport"/>
    <property type="evidence" value="ECO:0007669"/>
    <property type="project" value="InterPro"/>
</dbReference>
<evidence type="ECO:0000256" key="7">
    <source>
        <dbReference type="SAM" id="MobiDB-lite"/>
    </source>
</evidence>
<evidence type="ECO:0000256" key="3">
    <source>
        <dbReference type="ARBA" id="ARBA00023136"/>
    </source>
</evidence>
<keyword evidence="5 6" id="KW-0968">Cytoplasmic vesicle</keyword>
<organism evidence="8 9">
    <name type="scientific">Cyberlindnera jadinii (strain ATCC 18201 / CBS 1600 / BCRC 20928 / JCM 3617 / NBRC 0987 / NRRL Y-1542)</name>
    <name type="common">Torula yeast</name>
    <name type="synonym">Candida utilis</name>
    <dbReference type="NCBI Taxonomy" id="983966"/>
    <lineage>
        <taxon>Eukaryota</taxon>
        <taxon>Fungi</taxon>
        <taxon>Dikarya</taxon>
        <taxon>Ascomycota</taxon>
        <taxon>Saccharomycotina</taxon>
        <taxon>Saccharomycetes</taxon>
        <taxon>Phaffomycetales</taxon>
        <taxon>Phaffomycetaceae</taxon>
        <taxon>Cyberlindnera</taxon>
    </lineage>
</organism>
<dbReference type="GO" id="GO:0030130">
    <property type="term" value="C:clathrin coat of trans-Golgi network vesicle"/>
    <property type="evidence" value="ECO:0007669"/>
    <property type="project" value="InterPro"/>
</dbReference>
<dbReference type="GO" id="GO:0030132">
    <property type="term" value="C:clathrin coat of coated pit"/>
    <property type="evidence" value="ECO:0007669"/>
    <property type="project" value="InterPro"/>
</dbReference>
<name>A0A0H5C275_CYBJN</name>
<proteinExistence type="inferred from homology"/>
<evidence type="ECO:0000256" key="5">
    <source>
        <dbReference type="ARBA" id="ARBA00023329"/>
    </source>
</evidence>
<feature type="compositionally biased region" description="Basic and acidic residues" evidence="7">
    <location>
        <begin position="95"/>
        <end position="106"/>
    </location>
</feature>